<reference evidence="8 9" key="1">
    <citation type="submission" date="2020-08" db="EMBL/GenBank/DDBJ databases">
        <title>Genomic Encyclopedia of Type Strains, Phase IV (KMG-IV): sequencing the most valuable type-strain genomes for metagenomic binning, comparative biology and taxonomic classification.</title>
        <authorList>
            <person name="Goeker M."/>
        </authorList>
    </citation>
    <scope>NUCLEOTIDE SEQUENCE [LARGE SCALE GENOMIC DNA]</scope>
    <source>
        <strain evidence="8 9">DSM 44197</strain>
    </source>
</reference>
<evidence type="ECO:0000313" key="8">
    <source>
        <dbReference type="EMBL" id="MBA8956108.1"/>
    </source>
</evidence>
<feature type="transmembrane region" description="Helical" evidence="6">
    <location>
        <begin position="323"/>
        <end position="343"/>
    </location>
</feature>
<dbReference type="InterPro" id="IPR036259">
    <property type="entry name" value="MFS_trans_sf"/>
</dbReference>
<proteinExistence type="predicted"/>
<evidence type="ECO:0000256" key="3">
    <source>
        <dbReference type="ARBA" id="ARBA00022692"/>
    </source>
</evidence>
<feature type="domain" description="Major facilitator superfamily (MFS) profile" evidence="7">
    <location>
        <begin position="24"/>
        <end position="413"/>
    </location>
</feature>
<keyword evidence="3 6" id="KW-0812">Transmembrane</keyword>
<name>A0A7W3LXG9_ACTNM</name>
<evidence type="ECO:0000256" key="2">
    <source>
        <dbReference type="ARBA" id="ARBA00022448"/>
    </source>
</evidence>
<dbReference type="InterPro" id="IPR052983">
    <property type="entry name" value="MFS_Riboflavin_Transporter"/>
</dbReference>
<sequence length="417" mass="41712">MSGTPPALPAADRPAAGTGDRPRGVLTTLCVTEITSWGVLYYAFPVLAPTITADTGWSAPAITAAFSAALVLSAVVGVPVGRLLDRRGPHLLMTGGSVLATAAVAAIALAPGPAWFAAAWALAGVAMAAVLYQPAFAALTRYHGPGRLAALTTLTLVAGLASTVFAPLTDALADRLTWRHTYLVLAAVLALVTIPLHAIVLRRPWPAADRTAGHDAAGEAEHRQVRAITRSRPFVLLGVALALSAFAMYAVLTNLIPLLIHRGASPTLAAWALGLGGVGQVAGRLGHGFLARRTSVRTRTAGVLAVSAATTAALAAVPGPAAALIAIAVLAGAGRGIATLLQATAVTDRWGPAHYGALSGVLAAPATIAGALAPFGGAALATALGGHPALFLALASVAAVAAVLSFAGVPPRAEPPR</sequence>
<feature type="transmembrane region" description="Helical" evidence="6">
    <location>
        <begin position="25"/>
        <end position="44"/>
    </location>
</feature>
<evidence type="ECO:0000259" key="7">
    <source>
        <dbReference type="PROSITE" id="PS50850"/>
    </source>
</evidence>
<dbReference type="PANTHER" id="PTHR43385:SF1">
    <property type="entry name" value="RIBOFLAVIN TRANSPORTER RIBJ"/>
    <property type="match status" value="1"/>
</dbReference>
<protein>
    <submittedName>
        <fullName evidence="8">MFS family permease</fullName>
    </submittedName>
</protein>
<dbReference type="Pfam" id="PF07690">
    <property type="entry name" value="MFS_1"/>
    <property type="match status" value="1"/>
</dbReference>
<dbReference type="PANTHER" id="PTHR43385">
    <property type="entry name" value="RIBOFLAVIN TRANSPORTER RIBJ"/>
    <property type="match status" value="1"/>
</dbReference>
<dbReference type="InterPro" id="IPR020846">
    <property type="entry name" value="MFS_dom"/>
</dbReference>
<feature type="transmembrane region" description="Helical" evidence="6">
    <location>
        <begin position="56"/>
        <end position="78"/>
    </location>
</feature>
<gene>
    <name evidence="8" type="ORF">HNR61_007790</name>
</gene>
<dbReference type="GO" id="GO:0005886">
    <property type="term" value="C:plasma membrane"/>
    <property type="evidence" value="ECO:0007669"/>
    <property type="project" value="UniProtKB-SubCell"/>
</dbReference>
<dbReference type="AlphaFoldDB" id="A0A7W3LXG9"/>
<comment type="subcellular location">
    <subcellularLocation>
        <location evidence="1">Cell membrane</location>
        <topology evidence="1">Multi-pass membrane protein</topology>
    </subcellularLocation>
</comment>
<feature type="transmembrane region" description="Helical" evidence="6">
    <location>
        <begin position="234"/>
        <end position="256"/>
    </location>
</feature>
<dbReference type="PROSITE" id="PS50850">
    <property type="entry name" value="MFS"/>
    <property type="match status" value="1"/>
</dbReference>
<evidence type="ECO:0000256" key="1">
    <source>
        <dbReference type="ARBA" id="ARBA00004651"/>
    </source>
</evidence>
<feature type="transmembrane region" description="Helical" evidence="6">
    <location>
        <begin position="115"/>
        <end position="136"/>
    </location>
</feature>
<feature type="transmembrane region" description="Helical" evidence="6">
    <location>
        <begin position="148"/>
        <end position="168"/>
    </location>
</feature>
<feature type="transmembrane region" description="Helical" evidence="6">
    <location>
        <begin position="355"/>
        <end position="377"/>
    </location>
</feature>
<keyword evidence="9" id="KW-1185">Reference proteome</keyword>
<dbReference type="Proteomes" id="UP000572680">
    <property type="component" value="Unassembled WGS sequence"/>
</dbReference>
<keyword evidence="4 6" id="KW-1133">Transmembrane helix</keyword>
<keyword evidence="2" id="KW-0813">Transport</keyword>
<feature type="transmembrane region" description="Helical" evidence="6">
    <location>
        <begin position="298"/>
        <end position="317"/>
    </location>
</feature>
<feature type="transmembrane region" description="Helical" evidence="6">
    <location>
        <begin position="268"/>
        <end position="286"/>
    </location>
</feature>
<feature type="transmembrane region" description="Helical" evidence="6">
    <location>
        <begin position="389"/>
        <end position="409"/>
    </location>
</feature>
<organism evidence="8 9">
    <name type="scientific">Actinomadura namibiensis</name>
    <dbReference type="NCBI Taxonomy" id="182080"/>
    <lineage>
        <taxon>Bacteria</taxon>
        <taxon>Bacillati</taxon>
        <taxon>Actinomycetota</taxon>
        <taxon>Actinomycetes</taxon>
        <taxon>Streptosporangiales</taxon>
        <taxon>Thermomonosporaceae</taxon>
        <taxon>Actinomadura</taxon>
    </lineage>
</organism>
<evidence type="ECO:0000256" key="6">
    <source>
        <dbReference type="SAM" id="Phobius"/>
    </source>
</evidence>
<comment type="caution">
    <text evidence="8">The sequence shown here is derived from an EMBL/GenBank/DDBJ whole genome shotgun (WGS) entry which is preliminary data.</text>
</comment>
<dbReference type="Gene3D" id="1.20.1250.20">
    <property type="entry name" value="MFS general substrate transporter like domains"/>
    <property type="match status" value="1"/>
</dbReference>
<accession>A0A7W3LXG9</accession>
<feature type="transmembrane region" description="Helical" evidence="6">
    <location>
        <begin position="90"/>
        <end position="109"/>
    </location>
</feature>
<evidence type="ECO:0000256" key="4">
    <source>
        <dbReference type="ARBA" id="ARBA00022989"/>
    </source>
</evidence>
<evidence type="ECO:0000256" key="5">
    <source>
        <dbReference type="ARBA" id="ARBA00023136"/>
    </source>
</evidence>
<dbReference type="InterPro" id="IPR011701">
    <property type="entry name" value="MFS"/>
</dbReference>
<dbReference type="EMBL" id="JACJIA010000014">
    <property type="protein sequence ID" value="MBA8956108.1"/>
    <property type="molecule type" value="Genomic_DNA"/>
</dbReference>
<dbReference type="GO" id="GO:0022857">
    <property type="term" value="F:transmembrane transporter activity"/>
    <property type="evidence" value="ECO:0007669"/>
    <property type="project" value="InterPro"/>
</dbReference>
<evidence type="ECO:0000313" key="9">
    <source>
        <dbReference type="Proteomes" id="UP000572680"/>
    </source>
</evidence>
<keyword evidence="5 6" id="KW-0472">Membrane</keyword>
<dbReference type="RefSeq" id="WP_182848054.1">
    <property type="nucleotide sequence ID" value="NZ_JACJIA010000014.1"/>
</dbReference>
<dbReference type="SUPFAM" id="SSF103473">
    <property type="entry name" value="MFS general substrate transporter"/>
    <property type="match status" value="1"/>
</dbReference>
<feature type="transmembrane region" description="Helical" evidence="6">
    <location>
        <begin position="180"/>
        <end position="201"/>
    </location>
</feature>